<evidence type="ECO:0000313" key="2">
    <source>
        <dbReference type="EMBL" id="MBB4905060.1"/>
    </source>
</evidence>
<dbReference type="Proteomes" id="UP000520767">
    <property type="component" value="Unassembled WGS sequence"/>
</dbReference>
<keyword evidence="3" id="KW-1185">Reference proteome</keyword>
<sequence length="169" mass="17247">MKGLARRITVGLTTVVAAASMVVAPAPAAAATMAVHYDCAGMMVGGPKTFDITITAPATATRGVPVTVTVKIQSHVPLAVDADAGDYRVYHSLVLGGAVTSSHGMGPMTNPPFDEGELWWVTGSTQLTFDTAGTVTYKPGHITFHAPGAVGCRPKDASTVPVLAGTQVS</sequence>
<dbReference type="EMBL" id="JACHJQ010000002">
    <property type="protein sequence ID" value="MBB4905060.1"/>
    <property type="molecule type" value="Genomic_DNA"/>
</dbReference>
<organism evidence="2 3">
    <name type="scientific">Actinophytocola algeriensis</name>
    <dbReference type="NCBI Taxonomy" id="1768010"/>
    <lineage>
        <taxon>Bacteria</taxon>
        <taxon>Bacillati</taxon>
        <taxon>Actinomycetota</taxon>
        <taxon>Actinomycetes</taxon>
        <taxon>Pseudonocardiales</taxon>
        <taxon>Pseudonocardiaceae</taxon>
    </lineage>
</organism>
<feature type="signal peptide" evidence="1">
    <location>
        <begin position="1"/>
        <end position="28"/>
    </location>
</feature>
<name>A0A7W7Q136_9PSEU</name>
<accession>A0A7W7Q136</accession>
<keyword evidence="1" id="KW-0732">Signal</keyword>
<protein>
    <recommendedName>
        <fullName evidence="4">Dehydratase</fullName>
    </recommendedName>
</protein>
<evidence type="ECO:0000256" key="1">
    <source>
        <dbReference type="SAM" id="SignalP"/>
    </source>
</evidence>
<proteinExistence type="predicted"/>
<feature type="chain" id="PRO_5038991397" description="Dehydratase" evidence="1">
    <location>
        <begin position="29"/>
        <end position="169"/>
    </location>
</feature>
<evidence type="ECO:0008006" key="4">
    <source>
        <dbReference type="Google" id="ProtNLM"/>
    </source>
</evidence>
<evidence type="ECO:0000313" key="3">
    <source>
        <dbReference type="Proteomes" id="UP000520767"/>
    </source>
</evidence>
<comment type="caution">
    <text evidence="2">The sequence shown here is derived from an EMBL/GenBank/DDBJ whole genome shotgun (WGS) entry which is preliminary data.</text>
</comment>
<dbReference type="RefSeq" id="WP_184809358.1">
    <property type="nucleotide sequence ID" value="NZ_JACHJQ010000002.1"/>
</dbReference>
<reference evidence="2 3" key="1">
    <citation type="submission" date="2020-08" db="EMBL/GenBank/DDBJ databases">
        <title>Genomic Encyclopedia of Type Strains, Phase III (KMG-III): the genomes of soil and plant-associated and newly described type strains.</title>
        <authorList>
            <person name="Whitman W."/>
        </authorList>
    </citation>
    <scope>NUCLEOTIDE SEQUENCE [LARGE SCALE GENOMIC DNA]</scope>
    <source>
        <strain evidence="2 3">CECT 8960</strain>
    </source>
</reference>
<gene>
    <name evidence="2" type="ORF">FHR82_001277</name>
</gene>
<dbReference type="AlphaFoldDB" id="A0A7W7Q136"/>